<comment type="subcellular location">
    <subcellularLocation>
        <location evidence="1">Mitochondrion</location>
    </subcellularLocation>
</comment>
<proteinExistence type="inferred from homology"/>
<reference evidence="25 26" key="1">
    <citation type="journal article" date="2014" name="Nat. Genet.">
        <title>Genome and transcriptome of the porcine whipworm Trichuris suis.</title>
        <authorList>
            <person name="Jex A.R."/>
            <person name="Nejsum P."/>
            <person name="Schwarz E.M."/>
            <person name="Hu L."/>
            <person name="Young N.D."/>
            <person name="Hall R.S."/>
            <person name="Korhonen P.K."/>
            <person name="Liao S."/>
            <person name="Thamsborg S."/>
            <person name="Xia J."/>
            <person name="Xu P."/>
            <person name="Wang S."/>
            <person name="Scheerlinck J.P."/>
            <person name="Hofmann A."/>
            <person name="Sternberg P.W."/>
            <person name="Wang J."/>
            <person name="Gasser R.B."/>
        </authorList>
    </citation>
    <scope>NUCLEOTIDE SEQUENCE [LARGE SCALE GENOMIC DNA]</scope>
    <source>
        <strain evidence="25">DCEP-RM93M</strain>
    </source>
</reference>
<evidence type="ECO:0000256" key="20">
    <source>
        <dbReference type="ARBA" id="ARBA00041348"/>
    </source>
</evidence>
<dbReference type="GO" id="GO:1990904">
    <property type="term" value="C:ribonucleoprotein complex"/>
    <property type="evidence" value="ECO:0007669"/>
    <property type="project" value="UniProtKB-KW"/>
</dbReference>
<accession>A0A085MFC1</accession>
<dbReference type="GO" id="GO:0032543">
    <property type="term" value="P:mitochondrial translation"/>
    <property type="evidence" value="ECO:0007669"/>
    <property type="project" value="InterPro"/>
</dbReference>
<keyword evidence="7" id="KW-0810">Translation regulation</keyword>
<dbReference type="Proteomes" id="UP000030764">
    <property type="component" value="Unassembled WGS sequence"/>
</dbReference>
<evidence type="ECO:0000256" key="3">
    <source>
        <dbReference type="ARBA" id="ARBA00008551"/>
    </source>
</evidence>
<dbReference type="GO" id="GO:0005739">
    <property type="term" value="C:mitochondrion"/>
    <property type="evidence" value="ECO:0007669"/>
    <property type="project" value="UniProtKB-SubCell"/>
</dbReference>
<evidence type="ECO:0000313" key="26">
    <source>
        <dbReference type="Proteomes" id="UP000030764"/>
    </source>
</evidence>
<dbReference type="GO" id="GO:0005840">
    <property type="term" value="C:ribosome"/>
    <property type="evidence" value="ECO:0007669"/>
    <property type="project" value="UniProtKB-KW"/>
</dbReference>
<keyword evidence="13" id="KW-0783">Tetrahydrobiopterin biosynthesis</keyword>
<evidence type="ECO:0000256" key="16">
    <source>
        <dbReference type="ARBA" id="ARBA00035134"/>
    </source>
</evidence>
<dbReference type="PROSITE" id="PS51375">
    <property type="entry name" value="PPR"/>
    <property type="match status" value="1"/>
</dbReference>
<dbReference type="InterPro" id="IPR036291">
    <property type="entry name" value="NAD(P)-bd_dom_sf"/>
</dbReference>
<dbReference type="SUPFAM" id="SSF51735">
    <property type="entry name" value="NAD(P)-binding Rossmann-fold domains"/>
    <property type="match status" value="1"/>
</dbReference>
<dbReference type="InterPro" id="IPR011990">
    <property type="entry name" value="TPR-like_helical_dom_sf"/>
</dbReference>
<evidence type="ECO:0000256" key="2">
    <source>
        <dbReference type="ARBA" id="ARBA00006484"/>
    </source>
</evidence>
<evidence type="ECO:0000256" key="13">
    <source>
        <dbReference type="ARBA" id="ARBA00023007"/>
    </source>
</evidence>
<feature type="repeat" description="PPR" evidence="24">
    <location>
        <begin position="422"/>
        <end position="456"/>
    </location>
</feature>
<gene>
    <name evidence="25" type="ORF">M513_03041</name>
</gene>
<keyword evidence="26" id="KW-1185">Reference proteome</keyword>
<evidence type="ECO:0000313" key="25">
    <source>
        <dbReference type="EMBL" id="KFD55917.1"/>
    </source>
</evidence>
<evidence type="ECO:0000256" key="19">
    <source>
        <dbReference type="ARBA" id="ARBA00039520"/>
    </source>
</evidence>
<keyword evidence="14" id="KW-0496">Mitochondrion</keyword>
<evidence type="ECO:0000256" key="5">
    <source>
        <dbReference type="ARBA" id="ARBA00022730"/>
    </source>
</evidence>
<dbReference type="FunFam" id="3.40.50.720:FF:000157">
    <property type="entry name" value="Quinoid dihydropteridine reductase"/>
    <property type="match status" value="1"/>
</dbReference>
<dbReference type="GO" id="GO:0019843">
    <property type="term" value="F:rRNA binding"/>
    <property type="evidence" value="ECO:0007669"/>
    <property type="project" value="UniProtKB-KW"/>
</dbReference>
<dbReference type="GO" id="GO:0006417">
    <property type="term" value="P:regulation of translation"/>
    <property type="evidence" value="ECO:0007669"/>
    <property type="project" value="UniProtKB-KW"/>
</dbReference>
<evidence type="ECO:0000256" key="8">
    <source>
        <dbReference type="ARBA" id="ARBA00022857"/>
    </source>
</evidence>
<keyword evidence="6" id="KW-0677">Repeat</keyword>
<evidence type="ECO:0000256" key="12">
    <source>
        <dbReference type="ARBA" id="ARBA00023002"/>
    </source>
</evidence>
<dbReference type="NCBIfam" id="TIGR00756">
    <property type="entry name" value="PPR"/>
    <property type="match status" value="1"/>
</dbReference>
<keyword evidence="11" id="KW-0689">Ribosomal protein</keyword>
<evidence type="ECO:0000256" key="4">
    <source>
        <dbReference type="ARBA" id="ARBA00011738"/>
    </source>
</evidence>
<evidence type="ECO:0000256" key="21">
    <source>
        <dbReference type="ARBA" id="ARBA00042518"/>
    </source>
</evidence>
<evidence type="ECO:0000256" key="24">
    <source>
        <dbReference type="PROSITE-ProRule" id="PRU00708"/>
    </source>
</evidence>
<evidence type="ECO:0000256" key="7">
    <source>
        <dbReference type="ARBA" id="ARBA00022845"/>
    </source>
</evidence>
<dbReference type="InterPro" id="IPR055063">
    <property type="entry name" value="Rib_mS39_PPR"/>
</dbReference>
<evidence type="ECO:0000256" key="10">
    <source>
        <dbReference type="ARBA" id="ARBA00022946"/>
    </source>
</evidence>
<evidence type="ECO:0000256" key="22">
    <source>
        <dbReference type="ARBA" id="ARBA00047429"/>
    </source>
</evidence>
<keyword evidence="5" id="KW-0699">rRNA-binding</keyword>
<keyword evidence="12" id="KW-0560">Oxidoreductase</keyword>
<dbReference type="Gene3D" id="1.25.40.10">
    <property type="entry name" value="Tetratricopeptide repeat domain"/>
    <property type="match status" value="2"/>
</dbReference>
<evidence type="ECO:0000256" key="6">
    <source>
        <dbReference type="ARBA" id="ARBA00022737"/>
    </source>
</evidence>
<evidence type="ECO:0000256" key="15">
    <source>
        <dbReference type="ARBA" id="ARBA00023274"/>
    </source>
</evidence>
<comment type="subunit">
    <text evidence="4">Homodimer.</text>
</comment>
<dbReference type="GO" id="GO:0043024">
    <property type="term" value="F:ribosomal small subunit binding"/>
    <property type="evidence" value="ECO:0007669"/>
    <property type="project" value="InterPro"/>
</dbReference>
<dbReference type="InterPro" id="IPR002885">
    <property type="entry name" value="PPR_rpt"/>
</dbReference>
<evidence type="ECO:0000256" key="11">
    <source>
        <dbReference type="ARBA" id="ARBA00022980"/>
    </source>
</evidence>
<comment type="function">
    <text evidence="17">Catalyzes the conversion of quinonoid dihydrobiopterin into tetrahydrobiopterin.</text>
</comment>
<dbReference type="EMBL" id="KL363196">
    <property type="protein sequence ID" value="KFD55917.1"/>
    <property type="molecule type" value="Genomic_DNA"/>
</dbReference>
<name>A0A085MFC1_9BILA</name>
<evidence type="ECO:0000256" key="1">
    <source>
        <dbReference type="ARBA" id="ARBA00004173"/>
    </source>
</evidence>
<evidence type="ECO:0000256" key="17">
    <source>
        <dbReference type="ARBA" id="ARBA00037099"/>
    </source>
</evidence>
<protein>
    <recommendedName>
        <fullName evidence="19">Dihydropteridine reductase</fullName>
        <ecNumber evidence="18">1.5.1.34</ecNumber>
    </recommendedName>
    <alternativeName>
        <fullName evidence="21">HDHPR</fullName>
    </alternativeName>
    <alternativeName>
        <fullName evidence="20">Quinoid dihydropteridine reductase</fullName>
    </alternativeName>
    <alternativeName>
        <fullName evidence="16">Small ribosomal subunit protein mS39</fullName>
    </alternativeName>
</protein>
<dbReference type="PANTHER" id="PTHR16276:SF1">
    <property type="entry name" value="SMALL RIBOSOMAL SUBUNIT PROTEIN MS39"/>
    <property type="match status" value="1"/>
</dbReference>
<comment type="similarity">
    <text evidence="3">Belongs to the mitochondrion-specific ribosomal protein mS39 family.</text>
</comment>
<comment type="catalytic activity">
    <reaction evidence="23">
        <text>5,6,7,8-tetrahydropteridine + NAD(+) = 6,7-dihydropteridine + NADH + H(+)</text>
        <dbReference type="Rhea" id="RHEA:17869"/>
        <dbReference type="ChEBI" id="CHEBI:15378"/>
        <dbReference type="ChEBI" id="CHEBI:28889"/>
        <dbReference type="ChEBI" id="CHEBI:30156"/>
        <dbReference type="ChEBI" id="CHEBI:57540"/>
        <dbReference type="ChEBI" id="CHEBI:57945"/>
        <dbReference type="EC" id="1.5.1.34"/>
    </reaction>
    <physiologicalReaction direction="right-to-left" evidence="23">
        <dbReference type="Rhea" id="RHEA:17871"/>
    </physiologicalReaction>
</comment>
<evidence type="ECO:0000256" key="14">
    <source>
        <dbReference type="ARBA" id="ARBA00023128"/>
    </source>
</evidence>
<dbReference type="CDD" id="cd05334">
    <property type="entry name" value="DHPR_SDR_c_like"/>
    <property type="match status" value="1"/>
</dbReference>
<dbReference type="InterPro" id="IPR037387">
    <property type="entry name" value="PTCD3"/>
</dbReference>
<dbReference type="Gene3D" id="3.40.50.720">
    <property type="entry name" value="NAD(P)-binding Rossmann-like Domain"/>
    <property type="match status" value="1"/>
</dbReference>
<dbReference type="EC" id="1.5.1.34" evidence="18"/>
<evidence type="ECO:0000256" key="23">
    <source>
        <dbReference type="ARBA" id="ARBA00047536"/>
    </source>
</evidence>
<dbReference type="PANTHER" id="PTHR16276">
    <property type="entry name" value="PENTATRICOPEPTIDE REPEAT DOMAIN-CONTAINING PROTEIN 3"/>
    <property type="match status" value="1"/>
</dbReference>
<dbReference type="GO" id="GO:0006729">
    <property type="term" value="P:tetrahydrobiopterin biosynthetic process"/>
    <property type="evidence" value="ECO:0007669"/>
    <property type="project" value="UniProtKB-KW"/>
</dbReference>
<dbReference type="InterPro" id="IPR020904">
    <property type="entry name" value="Sc_DH/Rdtase_CS"/>
</dbReference>
<keyword evidence="10" id="KW-0809">Transit peptide</keyword>
<dbReference type="Pfam" id="PF22330">
    <property type="entry name" value="Rib_mS39_PPR"/>
    <property type="match status" value="1"/>
</dbReference>
<comment type="catalytic activity">
    <reaction evidence="22">
        <text>5,6,7,8-tetrahydropteridine + NADP(+) = 6,7-dihydropteridine + NADPH + H(+)</text>
        <dbReference type="Rhea" id="RHEA:17865"/>
        <dbReference type="ChEBI" id="CHEBI:15378"/>
        <dbReference type="ChEBI" id="CHEBI:28889"/>
        <dbReference type="ChEBI" id="CHEBI:30156"/>
        <dbReference type="ChEBI" id="CHEBI:57783"/>
        <dbReference type="ChEBI" id="CHEBI:58349"/>
        <dbReference type="EC" id="1.5.1.34"/>
    </reaction>
    <physiologicalReaction direction="right-to-left" evidence="22">
        <dbReference type="Rhea" id="RHEA:17867"/>
    </physiologicalReaction>
</comment>
<keyword evidence="15" id="KW-0687">Ribonucleoprotein</keyword>
<keyword evidence="9" id="KW-0694">RNA-binding</keyword>
<dbReference type="AlphaFoldDB" id="A0A085MFC1"/>
<keyword evidence="8" id="KW-0521">NADP</keyword>
<dbReference type="Pfam" id="PF13812">
    <property type="entry name" value="PPR_3"/>
    <property type="match status" value="1"/>
</dbReference>
<dbReference type="GO" id="GO:0004155">
    <property type="term" value="F:6,7-dihydropteridine reductase activity"/>
    <property type="evidence" value="ECO:0007669"/>
    <property type="project" value="UniProtKB-EC"/>
</dbReference>
<organism evidence="25 26">
    <name type="scientific">Trichuris suis</name>
    <name type="common">pig whipworm</name>
    <dbReference type="NCBI Taxonomy" id="68888"/>
    <lineage>
        <taxon>Eukaryota</taxon>
        <taxon>Metazoa</taxon>
        <taxon>Ecdysozoa</taxon>
        <taxon>Nematoda</taxon>
        <taxon>Enoplea</taxon>
        <taxon>Dorylaimia</taxon>
        <taxon>Trichinellida</taxon>
        <taxon>Trichuridae</taxon>
        <taxon>Trichuris</taxon>
    </lineage>
</organism>
<evidence type="ECO:0000256" key="18">
    <source>
        <dbReference type="ARBA" id="ARBA00039153"/>
    </source>
</evidence>
<evidence type="ECO:0000256" key="9">
    <source>
        <dbReference type="ARBA" id="ARBA00022884"/>
    </source>
</evidence>
<dbReference type="PROSITE" id="PS00061">
    <property type="entry name" value="ADH_SHORT"/>
    <property type="match status" value="1"/>
</dbReference>
<sequence length="862" mass="96517">MAVQGRVIIYGGTGALGSHLVQFFNQKKWWTCSIGKKKNDVASCNVLVEDTEEFVKQADAVVSEVRNAVNSSKVDAILCVAGGWVGGNASGEGFFNSCSTVWKQSVWTSAIAAHLGSLFLKNGGLLVLTGASAAQSATPEFKLPTGLNVILIICLGMTAYGMAKAAVHQMTKSLGERKGGLPPEASVVCILPEVLDTPANRSSMPKAKFSNWTPLEFVAKYIVSDVDITFGVVFFSALYKWIETPAERPRSGSLMHFKTQDASHYMYQDDPYLLPTSAASKRAYGLGKEAGRRAARYFAKEFPTLFMLDHDEPRIPAFRPRKLPVAEEGYSEADLMDRIRKLQVHAAIAVYENAIKRNEAEFSQDSLHALLELVCFYNAEQPDPEESAVHHWILSELRPTALNSWKEGGVAEKVFNSIQPKTSRSYSTLVNGMLKYHSVATAAKLFDEMRDHSLVPDLLTYNLMLANVCRIERNNAERWNRIVQLLEMMRNDGVTPNVSTFNAVLWTIKEMRSWKAAPLNSMQVYQEMLAVGLEPSLGTFFCLLDISARSTSLDSIVGQIVDRLENREVKIEDNLDELFFPKIMQCCCDAMMSVEMANRINNILEFRRNRDCITSMHAEALYYESYLTLVARSGVTFDQLFEYYDRFVPRFYSPGFKFLLELISLVEMNGGYDALPRLWSEIVLQGRSSNSAILHEFFSVASQVPTSVGESNLAKLAAIANDAYERIRSLYELEEKKARLPRGFSLQATLIGRIALTLARGGNYDRAWETVKIFLPIDQENEPLAEQRMRETIEGVLPTDVLEKLLVSLISMEKHAQCKQLFDLVLRETGEDEDALVDRLSATDTEISGDKIKALNTFRRSD</sequence>
<comment type="similarity">
    <text evidence="2">Belongs to the short-chain dehydrogenases/reductases (SDR) family.</text>
</comment>